<dbReference type="GO" id="GO:0012505">
    <property type="term" value="C:endomembrane system"/>
    <property type="evidence" value="ECO:0007669"/>
    <property type="project" value="TreeGrafter"/>
</dbReference>
<evidence type="ECO:0000259" key="5">
    <source>
        <dbReference type="Pfam" id="PF00804"/>
    </source>
</evidence>
<accession>A0A9P7GQ68</accession>
<dbReference type="SUPFAM" id="SSF47661">
    <property type="entry name" value="t-snare proteins"/>
    <property type="match status" value="1"/>
</dbReference>
<dbReference type="InterPro" id="IPR010989">
    <property type="entry name" value="SNARE"/>
</dbReference>
<keyword evidence="2" id="KW-0812">Transmembrane</keyword>
<evidence type="ECO:0000256" key="4">
    <source>
        <dbReference type="ARBA" id="ARBA00023136"/>
    </source>
</evidence>
<comment type="subcellular location">
    <subcellularLocation>
        <location evidence="1">Membrane</location>
        <topology evidence="1">Single-pass type IV membrane protein</topology>
    </subcellularLocation>
</comment>
<dbReference type="GO" id="GO:0005886">
    <property type="term" value="C:plasma membrane"/>
    <property type="evidence" value="ECO:0007669"/>
    <property type="project" value="TreeGrafter"/>
</dbReference>
<keyword evidence="4" id="KW-0472">Membrane</keyword>
<dbReference type="GO" id="GO:0006886">
    <property type="term" value="P:intracellular protein transport"/>
    <property type="evidence" value="ECO:0007669"/>
    <property type="project" value="TreeGrafter"/>
</dbReference>
<name>A0A9P7GQ68_9AGAR</name>
<evidence type="ECO:0000256" key="1">
    <source>
        <dbReference type="ARBA" id="ARBA00004211"/>
    </source>
</evidence>
<dbReference type="Pfam" id="PF00804">
    <property type="entry name" value="Syntaxin"/>
    <property type="match status" value="1"/>
</dbReference>
<dbReference type="GO" id="GO:0031201">
    <property type="term" value="C:SNARE complex"/>
    <property type="evidence" value="ECO:0007669"/>
    <property type="project" value="TreeGrafter"/>
</dbReference>
<dbReference type="PANTHER" id="PTHR19957">
    <property type="entry name" value="SYNTAXIN"/>
    <property type="match status" value="1"/>
</dbReference>
<dbReference type="GO" id="GO:0000149">
    <property type="term" value="F:SNARE binding"/>
    <property type="evidence" value="ECO:0007669"/>
    <property type="project" value="TreeGrafter"/>
</dbReference>
<dbReference type="PANTHER" id="PTHR19957:SF307">
    <property type="entry name" value="PROTEIN SSO1-RELATED"/>
    <property type="match status" value="1"/>
</dbReference>
<reference evidence="6" key="1">
    <citation type="submission" date="2021-02" db="EMBL/GenBank/DDBJ databases">
        <authorList>
            <person name="Nieuwenhuis M."/>
            <person name="Van De Peppel L.J.J."/>
        </authorList>
    </citation>
    <scope>NUCLEOTIDE SEQUENCE</scope>
    <source>
        <strain evidence="6">D49</strain>
    </source>
</reference>
<organism evidence="6 7">
    <name type="scientific">Sphagnurus paluster</name>
    <dbReference type="NCBI Taxonomy" id="117069"/>
    <lineage>
        <taxon>Eukaryota</taxon>
        <taxon>Fungi</taxon>
        <taxon>Dikarya</taxon>
        <taxon>Basidiomycota</taxon>
        <taxon>Agaricomycotina</taxon>
        <taxon>Agaricomycetes</taxon>
        <taxon>Agaricomycetidae</taxon>
        <taxon>Agaricales</taxon>
        <taxon>Tricholomatineae</taxon>
        <taxon>Lyophyllaceae</taxon>
        <taxon>Sphagnurus</taxon>
    </lineage>
</organism>
<dbReference type="GO" id="GO:0005484">
    <property type="term" value="F:SNAP receptor activity"/>
    <property type="evidence" value="ECO:0007669"/>
    <property type="project" value="TreeGrafter"/>
</dbReference>
<dbReference type="GO" id="GO:0048278">
    <property type="term" value="P:vesicle docking"/>
    <property type="evidence" value="ECO:0007669"/>
    <property type="project" value="TreeGrafter"/>
</dbReference>
<dbReference type="Proteomes" id="UP000717328">
    <property type="component" value="Unassembled WGS sequence"/>
</dbReference>
<comment type="caution">
    <text evidence="6">The sequence shown here is derived from an EMBL/GenBank/DDBJ whole genome shotgun (WGS) entry which is preliminary data.</text>
</comment>
<dbReference type="GO" id="GO:0006906">
    <property type="term" value="P:vesicle fusion"/>
    <property type="evidence" value="ECO:0007669"/>
    <property type="project" value="TreeGrafter"/>
</dbReference>
<dbReference type="InterPro" id="IPR006011">
    <property type="entry name" value="Syntaxin_N"/>
</dbReference>
<dbReference type="EMBL" id="JABCKI010000025">
    <property type="protein sequence ID" value="KAG5653974.1"/>
    <property type="molecule type" value="Genomic_DNA"/>
</dbReference>
<dbReference type="AlphaFoldDB" id="A0A9P7GQ68"/>
<sequence length="155" mass="17818">MNVMNEGQAHDKASLDQLVDDTRTLSNQLKDRIKALERITTGPDVQMRKNRASFVRAKFLEAIQNYQRVEQDYRAKSRQRIERQLKVVKPDATPEEIEVATEGGGQQIFAEALSSSSRYGESRSVLRDVQDRQQELRKMEETLAELAQLFIDASY</sequence>
<dbReference type="OrthoDB" id="10255013at2759"/>
<evidence type="ECO:0000256" key="2">
    <source>
        <dbReference type="ARBA" id="ARBA00022692"/>
    </source>
</evidence>
<dbReference type="GO" id="GO:0006887">
    <property type="term" value="P:exocytosis"/>
    <property type="evidence" value="ECO:0007669"/>
    <property type="project" value="TreeGrafter"/>
</dbReference>
<reference evidence="6" key="2">
    <citation type="submission" date="2021-10" db="EMBL/GenBank/DDBJ databases">
        <title>Phylogenomics reveals ancestral predisposition of the termite-cultivated fungus Termitomyces towards a domesticated lifestyle.</title>
        <authorList>
            <person name="Auxier B."/>
            <person name="Grum-Grzhimaylo A."/>
            <person name="Cardenas M.E."/>
            <person name="Lodge J.D."/>
            <person name="Laessoe T."/>
            <person name="Pedersen O."/>
            <person name="Smith M.E."/>
            <person name="Kuyper T.W."/>
            <person name="Franco-Molano E.A."/>
            <person name="Baroni T.J."/>
            <person name="Aanen D.K."/>
        </authorList>
    </citation>
    <scope>NUCLEOTIDE SEQUENCE</scope>
    <source>
        <strain evidence="6">D49</strain>
    </source>
</reference>
<evidence type="ECO:0000313" key="6">
    <source>
        <dbReference type="EMBL" id="KAG5653974.1"/>
    </source>
</evidence>
<protein>
    <recommendedName>
        <fullName evidence="5">Syntaxin N-terminal domain-containing protein</fullName>
    </recommendedName>
</protein>
<proteinExistence type="predicted"/>
<feature type="domain" description="Syntaxin N-terminal" evidence="5">
    <location>
        <begin position="28"/>
        <end position="113"/>
    </location>
</feature>
<dbReference type="Gene3D" id="1.20.58.70">
    <property type="match status" value="1"/>
</dbReference>
<evidence type="ECO:0000313" key="7">
    <source>
        <dbReference type="Proteomes" id="UP000717328"/>
    </source>
</evidence>
<keyword evidence="3" id="KW-1133">Transmembrane helix</keyword>
<evidence type="ECO:0000256" key="3">
    <source>
        <dbReference type="ARBA" id="ARBA00022989"/>
    </source>
</evidence>
<keyword evidence="7" id="KW-1185">Reference proteome</keyword>
<gene>
    <name evidence="6" type="ORF">H0H81_008842</name>
</gene>
<dbReference type="InterPro" id="IPR045242">
    <property type="entry name" value="Syntaxin"/>
</dbReference>